<dbReference type="RefSeq" id="WP_160590184.1">
    <property type="nucleotide sequence ID" value="NZ_WTYY01000002.1"/>
</dbReference>
<comment type="caution">
    <text evidence="1">The sequence shown here is derived from an EMBL/GenBank/DDBJ whole genome shotgun (WGS) entry which is preliminary data.</text>
</comment>
<dbReference type="Proteomes" id="UP000435243">
    <property type="component" value="Unassembled WGS sequence"/>
</dbReference>
<accession>A0A844ZMV0</accession>
<name>A0A844ZMV0_9SPHN</name>
<evidence type="ECO:0000313" key="2">
    <source>
        <dbReference type="Proteomes" id="UP000435243"/>
    </source>
</evidence>
<organism evidence="1 2">
    <name type="scientific">Alteraurantiacibacter aestuarii</name>
    <dbReference type="NCBI Taxonomy" id="650004"/>
    <lineage>
        <taxon>Bacteria</taxon>
        <taxon>Pseudomonadati</taxon>
        <taxon>Pseudomonadota</taxon>
        <taxon>Alphaproteobacteria</taxon>
        <taxon>Sphingomonadales</taxon>
        <taxon>Erythrobacteraceae</taxon>
        <taxon>Alteraurantiacibacter</taxon>
    </lineage>
</organism>
<gene>
    <name evidence="1" type="ORF">GRI32_05420</name>
</gene>
<proteinExistence type="predicted"/>
<keyword evidence="2" id="KW-1185">Reference proteome</keyword>
<evidence type="ECO:0000313" key="1">
    <source>
        <dbReference type="EMBL" id="MXO88177.1"/>
    </source>
</evidence>
<protein>
    <submittedName>
        <fullName evidence="1">Uncharacterized protein</fullName>
    </submittedName>
</protein>
<reference evidence="1 2" key="1">
    <citation type="submission" date="2019-12" db="EMBL/GenBank/DDBJ databases">
        <title>Genomic-based taxomic classification of the family Erythrobacteraceae.</title>
        <authorList>
            <person name="Xu L."/>
        </authorList>
    </citation>
    <scope>NUCLEOTIDE SEQUENCE [LARGE SCALE GENOMIC DNA]</scope>
    <source>
        <strain evidence="1 2">JCM 16339</strain>
    </source>
</reference>
<dbReference type="EMBL" id="WTYY01000002">
    <property type="protein sequence ID" value="MXO88177.1"/>
    <property type="molecule type" value="Genomic_DNA"/>
</dbReference>
<dbReference type="AlphaFoldDB" id="A0A844ZMV0"/>
<sequence length="88" mass="9928">MPSPILLWAATRPQNQPFVCPLCRNQAKVVRKNCLPIQIGDGEFQMMDGVDLHWPLSLSVGPPRYLASGPEEYFALTNSKNELIKYLI</sequence>